<sequence>MAEYKKQTGVAVKNLSKEFKRHDHKGYLTAVNDVSYEFNDRQLTTILGPSGCGKTTMLRMIAGFETPTSGDIFIGDKNVTCMPPNRRDIAMVFQSYALFPHLTVYENIAYGLQVRGLRQIEIQHRANQVIDLMRLNGMEGRFPNQVSGGQQQRVALARAIVVEPRLLLFDEPLSNLDAKLREYMRDEIRKLQLRLGITSIYVTHDQAEAMAISDTVIIMNNGAIEQLGSPYEIYYRPVNRFVATFMGKANFLEGVLVGIDGDVGLVRIGDGVIRAGCPSGYCRVGNPCVVFIRPEAVRVVKAGGQVSATVEQMTFLGAVAEYELSVGKTRLVAQTANPLSSGMINVGGEVGLVFDEVCARVLPEDGKTA</sequence>
<dbReference type="SUPFAM" id="SSF52540">
    <property type="entry name" value="P-loop containing nucleoside triphosphate hydrolases"/>
    <property type="match status" value="1"/>
</dbReference>
<dbReference type="STRING" id="1794912.AXX12_09225"/>
<keyword evidence="1" id="KW-0813">Transport</keyword>
<dbReference type="PROSITE" id="PS00211">
    <property type="entry name" value="ABC_TRANSPORTER_1"/>
    <property type="match status" value="1"/>
</dbReference>
<evidence type="ECO:0000259" key="4">
    <source>
        <dbReference type="PROSITE" id="PS50893"/>
    </source>
</evidence>
<dbReference type="InterPro" id="IPR003439">
    <property type="entry name" value="ABC_transporter-like_ATP-bd"/>
</dbReference>
<protein>
    <submittedName>
        <fullName evidence="5">ABC transporter</fullName>
    </submittedName>
</protein>
<keyword evidence="6" id="KW-1185">Reference proteome</keyword>
<feature type="domain" description="ABC transporter" evidence="4">
    <location>
        <begin position="10"/>
        <end position="246"/>
    </location>
</feature>
<dbReference type="SUPFAM" id="SSF50331">
    <property type="entry name" value="MOP-like"/>
    <property type="match status" value="1"/>
</dbReference>
<accession>A0A154BS04</accession>
<dbReference type="Proteomes" id="UP000076268">
    <property type="component" value="Unassembled WGS sequence"/>
</dbReference>
<dbReference type="GO" id="GO:0005524">
    <property type="term" value="F:ATP binding"/>
    <property type="evidence" value="ECO:0007669"/>
    <property type="project" value="UniProtKB-KW"/>
</dbReference>
<dbReference type="Gene3D" id="3.40.50.300">
    <property type="entry name" value="P-loop containing nucleotide triphosphate hydrolases"/>
    <property type="match status" value="1"/>
</dbReference>
<proteinExistence type="predicted"/>
<evidence type="ECO:0000256" key="3">
    <source>
        <dbReference type="ARBA" id="ARBA00022840"/>
    </source>
</evidence>
<dbReference type="SMART" id="SM00382">
    <property type="entry name" value="AAA"/>
    <property type="match status" value="1"/>
</dbReference>
<keyword evidence="2" id="KW-0547">Nucleotide-binding</keyword>
<dbReference type="InterPro" id="IPR017871">
    <property type="entry name" value="ABC_transporter-like_CS"/>
</dbReference>
<organism evidence="5 6">
    <name type="scientific">Anaerosporomusa subterranea</name>
    <dbReference type="NCBI Taxonomy" id="1794912"/>
    <lineage>
        <taxon>Bacteria</taxon>
        <taxon>Bacillati</taxon>
        <taxon>Bacillota</taxon>
        <taxon>Negativicutes</taxon>
        <taxon>Acetonemataceae</taxon>
        <taxon>Anaerosporomusa</taxon>
    </lineage>
</organism>
<dbReference type="Pfam" id="PF08402">
    <property type="entry name" value="TOBE_2"/>
    <property type="match status" value="1"/>
</dbReference>
<dbReference type="PROSITE" id="PS50893">
    <property type="entry name" value="ABC_TRANSPORTER_2"/>
    <property type="match status" value="1"/>
</dbReference>
<gene>
    <name evidence="5" type="ORF">AXX12_09225</name>
</gene>
<keyword evidence="3" id="KW-0067">ATP-binding</keyword>
<dbReference type="Gene3D" id="2.40.50.100">
    <property type="match status" value="1"/>
</dbReference>
<dbReference type="InterPro" id="IPR013611">
    <property type="entry name" value="Transp-assoc_OB_typ2"/>
</dbReference>
<dbReference type="RefSeq" id="WP_066242348.1">
    <property type="nucleotide sequence ID" value="NZ_LSGP01000017.1"/>
</dbReference>
<dbReference type="InterPro" id="IPR008995">
    <property type="entry name" value="Mo/tungstate-bd_C_term_dom"/>
</dbReference>
<dbReference type="GO" id="GO:0140359">
    <property type="term" value="F:ABC-type transporter activity"/>
    <property type="evidence" value="ECO:0007669"/>
    <property type="project" value="UniProtKB-ARBA"/>
</dbReference>
<dbReference type="FunFam" id="3.40.50.300:FF:000042">
    <property type="entry name" value="Maltose/maltodextrin ABC transporter, ATP-binding protein"/>
    <property type="match status" value="1"/>
</dbReference>
<evidence type="ECO:0000256" key="2">
    <source>
        <dbReference type="ARBA" id="ARBA00022741"/>
    </source>
</evidence>
<evidence type="ECO:0000313" key="5">
    <source>
        <dbReference type="EMBL" id="KYZ76600.1"/>
    </source>
</evidence>
<dbReference type="Pfam" id="PF00005">
    <property type="entry name" value="ABC_tran"/>
    <property type="match status" value="1"/>
</dbReference>
<comment type="caution">
    <text evidence="5">The sequence shown here is derived from an EMBL/GenBank/DDBJ whole genome shotgun (WGS) entry which is preliminary data.</text>
</comment>
<dbReference type="InterPro" id="IPR003593">
    <property type="entry name" value="AAA+_ATPase"/>
</dbReference>
<name>A0A154BS04_ANASB</name>
<reference evidence="5 6" key="1">
    <citation type="submission" date="2016-02" db="EMBL/GenBank/DDBJ databases">
        <title>Anaerosporomusa subterraneum gen. nov., sp. nov., a spore-forming obligate anaerobe isolated from saprolite.</title>
        <authorList>
            <person name="Choi J.K."/>
            <person name="Shah M."/>
            <person name="Yee N."/>
        </authorList>
    </citation>
    <scope>NUCLEOTIDE SEQUENCE [LARGE SCALE GENOMIC DNA]</scope>
    <source>
        <strain evidence="5 6">RU4</strain>
    </source>
</reference>
<evidence type="ECO:0000313" key="6">
    <source>
        <dbReference type="Proteomes" id="UP000076268"/>
    </source>
</evidence>
<evidence type="ECO:0000256" key="1">
    <source>
        <dbReference type="ARBA" id="ARBA00022448"/>
    </source>
</evidence>
<dbReference type="InterPro" id="IPR027417">
    <property type="entry name" value="P-loop_NTPase"/>
</dbReference>
<dbReference type="GO" id="GO:0043190">
    <property type="term" value="C:ATP-binding cassette (ABC) transporter complex"/>
    <property type="evidence" value="ECO:0007669"/>
    <property type="project" value="InterPro"/>
</dbReference>
<dbReference type="GO" id="GO:0016887">
    <property type="term" value="F:ATP hydrolysis activity"/>
    <property type="evidence" value="ECO:0007669"/>
    <property type="project" value="InterPro"/>
</dbReference>
<dbReference type="EMBL" id="LSGP01000017">
    <property type="protein sequence ID" value="KYZ76600.1"/>
    <property type="molecule type" value="Genomic_DNA"/>
</dbReference>
<dbReference type="AlphaFoldDB" id="A0A154BS04"/>
<dbReference type="PANTHER" id="PTHR42781">
    <property type="entry name" value="SPERMIDINE/PUTRESCINE IMPORT ATP-BINDING PROTEIN POTA"/>
    <property type="match status" value="1"/>
</dbReference>
<dbReference type="InterPro" id="IPR050093">
    <property type="entry name" value="ABC_SmlMolc_Importer"/>
</dbReference>
<dbReference type="PANTHER" id="PTHR42781:SF9">
    <property type="entry name" value="AMINO ACID ABC TRANSPORTER, ATP-BINDING PROTEIN-RELATED"/>
    <property type="match status" value="1"/>
</dbReference>